<evidence type="ECO:0000256" key="7">
    <source>
        <dbReference type="SAM" id="MobiDB-lite"/>
    </source>
</evidence>
<keyword evidence="4 8" id="KW-0812">Transmembrane</keyword>
<dbReference type="InterPro" id="IPR010290">
    <property type="entry name" value="TM_effector"/>
</dbReference>
<feature type="transmembrane region" description="Helical" evidence="8">
    <location>
        <begin position="161"/>
        <end position="193"/>
    </location>
</feature>
<dbReference type="Gene3D" id="1.20.1250.20">
    <property type="entry name" value="MFS general substrate transporter like domains"/>
    <property type="match status" value="2"/>
</dbReference>
<evidence type="ECO:0000256" key="6">
    <source>
        <dbReference type="ARBA" id="ARBA00023136"/>
    </source>
</evidence>
<evidence type="ECO:0000256" key="1">
    <source>
        <dbReference type="ARBA" id="ARBA00004651"/>
    </source>
</evidence>
<comment type="caution">
    <text evidence="9">The sequence shown here is derived from an EMBL/GenBank/DDBJ whole genome shotgun (WGS) entry which is preliminary data.</text>
</comment>
<keyword evidence="3" id="KW-1003">Cell membrane</keyword>
<reference evidence="9 10" key="1">
    <citation type="submission" date="2023-07" db="EMBL/GenBank/DDBJ databases">
        <title>Functional and genomic diversity of the sorghum phyllosphere microbiome.</title>
        <authorList>
            <person name="Shade A."/>
        </authorList>
    </citation>
    <scope>NUCLEOTIDE SEQUENCE [LARGE SCALE GENOMIC DNA]</scope>
    <source>
        <strain evidence="9 10">SORGH_AS_1207</strain>
    </source>
</reference>
<feature type="transmembrane region" description="Helical" evidence="8">
    <location>
        <begin position="223"/>
        <end position="245"/>
    </location>
</feature>
<keyword evidence="10" id="KW-1185">Reference proteome</keyword>
<comment type="subcellular location">
    <subcellularLocation>
        <location evidence="1">Cell membrane</location>
        <topology evidence="1">Multi-pass membrane protein</topology>
    </subcellularLocation>
</comment>
<evidence type="ECO:0000256" key="4">
    <source>
        <dbReference type="ARBA" id="ARBA00022692"/>
    </source>
</evidence>
<gene>
    <name evidence="9" type="ORF">QE412_002920</name>
</gene>
<feature type="compositionally biased region" description="Low complexity" evidence="7">
    <location>
        <begin position="455"/>
        <end position="466"/>
    </location>
</feature>
<accession>A0ABU0TXG0</accession>
<dbReference type="Pfam" id="PF05977">
    <property type="entry name" value="MFS_3"/>
    <property type="match status" value="1"/>
</dbReference>
<dbReference type="Proteomes" id="UP001226691">
    <property type="component" value="Unassembled WGS sequence"/>
</dbReference>
<evidence type="ECO:0000256" key="2">
    <source>
        <dbReference type="ARBA" id="ARBA00022448"/>
    </source>
</evidence>
<feature type="transmembrane region" description="Helical" evidence="8">
    <location>
        <begin position="12"/>
        <end position="30"/>
    </location>
</feature>
<feature type="transmembrane region" description="Helical" evidence="8">
    <location>
        <begin position="85"/>
        <end position="111"/>
    </location>
</feature>
<name>A0ABU0TXG0_MICTR</name>
<evidence type="ECO:0000256" key="8">
    <source>
        <dbReference type="SAM" id="Phobius"/>
    </source>
</evidence>
<dbReference type="CDD" id="cd06173">
    <property type="entry name" value="MFS_MefA_like"/>
    <property type="match status" value="1"/>
</dbReference>
<keyword evidence="6 8" id="KW-0472">Membrane</keyword>
<evidence type="ECO:0000256" key="3">
    <source>
        <dbReference type="ARBA" id="ARBA00022475"/>
    </source>
</evidence>
<dbReference type="InterPro" id="IPR036259">
    <property type="entry name" value="MFS_trans_sf"/>
</dbReference>
<organism evidence="9 10">
    <name type="scientific">Microbacterium trichothecenolyticum</name>
    <name type="common">Aureobacterium trichothecenolyticum</name>
    <dbReference type="NCBI Taxonomy" id="69370"/>
    <lineage>
        <taxon>Bacteria</taxon>
        <taxon>Bacillati</taxon>
        <taxon>Actinomycetota</taxon>
        <taxon>Actinomycetes</taxon>
        <taxon>Micrococcales</taxon>
        <taxon>Microbacteriaceae</taxon>
        <taxon>Microbacterium</taxon>
    </lineage>
</organism>
<dbReference type="PANTHER" id="PTHR23513:SF11">
    <property type="entry name" value="STAPHYLOFERRIN A TRANSPORTER"/>
    <property type="match status" value="1"/>
</dbReference>
<dbReference type="PANTHER" id="PTHR23513">
    <property type="entry name" value="INTEGRAL MEMBRANE EFFLUX PROTEIN-RELATED"/>
    <property type="match status" value="1"/>
</dbReference>
<dbReference type="SUPFAM" id="SSF103473">
    <property type="entry name" value="MFS general substrate transporter"/>
    <property type="match status" value="1"/>
</dbReference>
<feature type="transmembrane region" description="Helical" evidence="8">
    <location>
        <begin position="50"/>
        <end position="73"/>
    </location>
</feature>
<keyword evidence="2" id="KW-0813">Transport</keyword>
<evidence type="ECO:0000313" key="10">
    <source>
        <dbReference type="Proteomes" id="UP001226691"/>
    </source>
</evidence>
<keyword evidence="5 8" id="KW-1133">Transmembrane helix</keyword>
<feature type="transmembrane region" description="Helical" evidence="8">
    <location>
        <begin position="374"/>
        <end position="396"/>
    </location>
</feature>
<evidence type="ECO:0000256" key="5">
    <source>
        <dbReference type="ARBA" id="ARBA00022989"/>
    </source>
</evidence>
<feature type="compositionally biased region" description="Basic residues" evidence="7">
    <location>
        <begin position="419"/>
        <end position="437"/>
    </location>
</feature>
<proteinExistence type="predicted"/>
<evidence type="ECO:0000313" key="9">
    <source>
        <dbReference type="EMBL" id="MDQ1124347.1"/>
    </source>
</evidence>
<protein>
    <submittedName>
        <fullName evidence="9">MFS family permease</fullName>
    </submittedName>
</protein>
<feature type="transmembrane region" description="Helical" evidence="8">
    <location>
        <begin position="310"/>
        <end position="332"/>
    </location>
</feature>
<sequence>MSTSMFRSLSIFNYRVWFFGALVSNVGAWMQATAQNWVVLTQLTDNDAAAMGVTMALQFAPPLLLVSVTGWVADRFDRRKLIMCTQAALLLLAVALGILLLTGAMTLPLMYGFALALGVVTAFDNPARQAFVSDLVAQENASNAVALNAASFNTARLIGPAVAGVMIVVVGTGWVFLVNAFTFLAMIGALLAMRPHELVVHHRRGGPARLADGFRYVARRPDLVVTFVMVFLLGAFGMNFPIFASTMALEFGRGADGFGLLSSFVAIGSLTGALLAARRERARMRVVILGTGGFAVASTLSVFAPSYGAYAATLVITGFMVVTTLTTANGYVQTTTDPALRGRVLALYMAILLGGTPVGAPIVGAVAGEFGPRVAIGLAAAVAFVACGIGATWTLASGRVHRHETRRFRLTVERDAAAAHRHARAGGLQRRGRRHHPAAPAAGRARAAHEPAPAPRRLTPRAPAAGRGRHAAPPPRHATPRINAIRAQKHVQSAFMRARSVYAWSAGGTEHRHRGRRAERDTDTRRTGRRLHSREYMHGEGGLSRGGRVTRVAGRFSTVLPVHAPSLSSGDCPCRSSLAVPLASRP</sequence>
<feature type="transmembrane region" description="Helical" evidence="8">
    <location>
        <begin position="286"/>
        <end position="304"/>
    </location>
</feature>
<feature type="region of interest" description="Disordered" evidence="7">
    <location>
        <begin position="419"/>
        <end position="480"/>
    </location>
</feature>
<dbReference type="EMBL" id="JAUTBF010000001">
    <property type="protein sequence ID" value="MDQ1124347.1"/>
    <property type="molecule type" value="Genomic_DNA"/>
</dbReference>
<feature type="transmembrane region" description="Helical" evidence="8">
    <location>
        <begin position="344"/>
        <end position="368"/>
    </location>
</feature>
<feature type="transmembrane region" description="Helical" evidence="8">
    <location>
        <begin position="257"/>
        <end position="277"/>
    </location>
</feature>